<reference evidence="1 2" key="1">
    <citation type="submission" date="2019-05" db="EMBL/GenBank/DDBJ databases">
        <title>Mumia sp. nov., isolated from the intestinal contents of plateau pika (Ochotona curzoniae) in the Qinghai-Tibet plateau of China.</title>
        <authorList>
            <person name="Tian Z."/>
        </authorList>
    </citation>
    <scope>NUCLEOTIDE SEQUENCE [LARGE SCALE GENOMIC DNA]</scope>
    <source>
        <strain evidence="2">527</strain>
    </source>
</reference>
<name>A0A5C4MEV3_9ACTN</name>
<proteinExistence type="predicted"/>
<dbReference type="AlphaFoldDB" id="A0A5C4MEV3"/>
<dbReference type="Proteomes" id="UP000306740">
    <property type="component" value="Unassembled WGS sequence"/>
</dbReference>
<sequence length="143" mass="16033">MLAVRLAAHLLHKYLRETRLGFWGQEQQPPLVERRLLLPEHTASGPLQGLPLAEMEPWQLPQLVRRQYHVAHGLGSASDACQRRREGQRVRAERQVRHPQRVTVAWVGATRATPCGCLQQLPPVHAATGLTPRVVKGACLGRQ</sequence>
<comment type="caution">
    <text evidence="1">The sequence shown here is derived from an EMBL/GenBank/DDBJ whole genome shotgun (WGS) entry which is preliminary data.</text>
</comment>
<gene>
    <name evidence="1" type="ORF">FHE65_21715</name>
</gene>
<dbReference type="RefSeq" id="WP_228551992.1">
    <property type="nucleotide sequence ID" value="NZ_VDFR01000100.1"/>
</dbReference>
<evidence type="ECO:0000313" key="1">
    <source>
        <dbReference type="EMBL" id="TNC41849.1"/>
    </source>
</evidence>
<dbReference type="EMBL" id="VDFR01000100">
    <property type="protein sequence ID" value="TNC41849.1"/>
    <property type="molecule type" value="Genomic_DNA"/>
</dbReference>
<evidence type="ECO:0000313" key="2">
    <source>
        <dbReference type="Proteomes" id="UP000306740"/>
    </source>
</evidence>
<organism evidence="1 2">
    <name type="scientific">Mumia zhuanghuii</name>
    <dbReference type="NCBI Taxonomy" id="2585211"/>
    <lineage>
        <taxon>Bacteria</taxon>
        <taxon>Bacillati</taxon>
        <taxon>Actinomycetota</taxon>
        <taxon>Actinomycetes</taxon>
        <taxon>Propionibacteriales</taxon>
        <taxon>Nocardioidaceae</taxon>
        <taxon>Mumia</taxon>
    </lineage>
</organism>
<accession>A0A5C4MEV3</accession>
<protein>
    <submittedName>
        <fullName evidence="1">Uncharacterized protein</fullName>
    </submittedName>
</protein>